<evidence type="ECO:0000313" key="1">
    <source>
        <dbReference type="EMBL" id="TQD98852.1"/>
    </source>
</evidence>
<reference evidence="1 2" key="1">
    <citation type="journal article" date="2019" name="G3 (Bethesda)">
        <title>Sequencing of a Wild Apple (Malus baccata) Genome Unravels the Differences Between Cultivated and Wild Apple Species Regarding Disease Resistance and Cold Tolerance.</title>
        <authorList>
            <person name="Chen X."/>
        </authorList>
    </citation>
    <scope>NUCLEOTIDE SEQUENCE [LARGE SCALE GENOMIC DNA]</scope>
    <source>
        <strain evidence="2">cv. Shandingzi</strain>
        <tissue evidence="1">Leaves</tissue>
    </source>
</reference>
<name>A0A540MKX4_MALBA</name>
<dbReference type="EMBL" id="VIEB01000246">
    <property type="protein sequence ID" value="TQD98852.1"/>
    <property type="molecule type" value="Genomic_DNA"/>
</dbReference>
<sequence length="67" mass="7528">MTPAVYVELKGDNNDNVRFDVILPPSRYIMFSSVTFTDDRGCMATVTATPWRRVFPVRDTIAVTSGQ</sequence>
<keyword evidence="2" id="KW-1185">Reference proteome</keyword>
<dbReference type="AlphaFoldDB" id="A0A540MKX4"/>
<comment type="caution">
    <text evidence="1">The sequence shown here is derived from an EMBL/GenBank/DDBJ whole genome shotgun (WGS) entry which is preliminary data.</text>
</comment>
<dbReference type="Proteomes" id="UP000315295">
    <property type="component" value="Unassembled WGS sequence"/>
</dbReference>
<evidence type="ECO:0000313" key="2">
    <source>
        <dbReference type="Proteomes" id="UP000315295"/>
    </source>
</evidence>
<proteinExistence type="predicted"/>
<protein>
    <submittedName>
        <fullName evidence="1">Uncharacterized protein</fullName>
    </submittedName>
</protein>
<organism evidence="1 2">
    <name type="scientific">Malus baccata</name>
    <name type="common">Siberian crab apple</name>
    <name type="synonym">Pyrus baccata</name>
    <dbReference type="NCBI Taxonomy" id="106549"/>
    <lineage>
        <taxon>Eukaryota</taxon>
        <taxon>Viridiplantae</taxon>
        <taxon>Streptophyta</taxon>
        <taxon>Embryophyta</taxon>
        <taxon>Tracheophyta</taxon>
        <taxon>Spermatophyta</taxon>
        <taxon>Magnoliopsida</taxon>
        <taxon>eudicotyledons</taxon>
        <taxon>Gunneridae</taxon>
        <taxon>Pentapetalae</taxon>
        <taxon>rosids</taxon>
        <taxon>fabids</taxon>
        <taxon>Rosales</taxon>
        <taxon>Rosaceae</taxon>
        <taxon>Amygdaloideae</taxon>
        <taxon>Maleae</taxon>
        <taxon>Malus</taxon>
    </lineage>
</organism>
<accession>A0A540MKX4</accession>
<gene>
    <name evidence="1" type="ORF">C1H46_015495</name>
</gene>